<keyword evidence="3" id="KW-1185">Reference proteome</keyword>
<gene>
    <name evidence="2" type="ORF">BCIN_14g05000</name>
</gene>
<reference evidence="2 3" key="3">
    <citation type="journal article" date="2017" name="Mol. Plant Pathol.">
        <title>A gapless genome sequence of the fungus Botrytis cinerea.</title>
        <authorList>
            <person name="Van Kan J.A."/>
            <person name="Stassen J.H."/>
            <person name="Mosbach A."/>
            <person name="Van Der Lee T.A."/>
            <person name="Faino L."/>
            <person name="Farmer A.D."/>
            <person name="Papasotiriou D.G."/>
            <person name="Zhou S."/>
            <person name="Seidl M.F."/>
            <person name="Cottam E."/>
            <person name="Edel D."/>
            <person name="Hahn M."/>
            <person name="Schwartz D.C."/>
            <person name="Dietrich R.A."/>
            <person name="Widdison S."/>
            <person name="Scalliet G."/>
        </authorList>
    </citation>
    <scope>NUCLEOTIDE SEQUENCE [LARGE SCALE GENOMIC DNA]</scope>
    <source>
        <strain evidence="2 3">B05.10</strain>
    </source>
</reference>
<evidence type="ECO:0000256" key="1">
    <source>
        <dbReference type="SAM" id="MobiDB-lite"/>
    </source>
</evidence>
<evidence type="ECO:0000313" key="2">
    <source>
        <dbReference type="EMBL" id="ATZ57354.1"/>
    </source>
</evidence>
<sequence length="298" mass="33945">MATKEIGEAGANIRLDDGDPKTHLPHVAPLLSRRSSSSSSSTTSYNMAHTPISVIQEAGSDLFEERSHVEYLKPFEEEILKMVFPSALTPAVSPISPPYSDGDSSIIKEKLELVEKKHQPFITTPPEIIMGIFKYLNPIDAVCFSLMNKYTRNVYLSHGRHQILDFNPPLSMGRPESTFPVIPGPQRSCRHCCPVAFFPAHCELHFHLTSFMPSHLTFCAGQCQMFTEREDSDSNYCGSCGRNYRKQFERGRRMIDVRREDGHTFKWYEQPRFDRESRARQDRRAARRSQQVPASTSS</sequence>
<proteinExistence type="predicted"/>
<feature type="compositionally biased region" description="Basic and acidic residues" evidence="1">
    <location>
        <begin position="273"/>
        <end position="284"/>
    </location>
</feature>
<feature type="region of interest" description="Disordered" evidence="1">
    <location>
        <begin position="273"/>
        <end position="298"/>
    </location>
</feature>
<dbReference type="VEuPathDB" id="FungiDB:Bcin14g05000"/>
<dbReference type="RefSeq" id="XP_024553098.1">
    <property type="nucleotide sequence ID" value="XM_024697283.1"/>
</dbReference>
<dbReference type="EMBL" id="CP009818">
    <property type="protein sequence ID" value="ATZ57354.1"/>
    <property type="molecule type" value="Genomic_DNA"/>
</dbReference>
<name>A0A384K3Z2_BOTFB</name>
<organism evidence="2 3">
    <name type="scientific">Botryotinia fuckeliana (strain B05.10)</name>
    <name type="common">Noble rot fungus</name>
    <name type="synonym">Botrytis cinerea</name>
    <dbReference type="NCBI Taxonomy" id="332648"/>
    <lineage>
        <taxon>Eukaryota</taxon>
        <taxon>Fungi</taxon>
        <taxon>Dikarya</taxon>
        <taxon>Ascomycota</taxon>
        <taxon>Pezizomycotina</taxon>
        <taxon>Leotiomycetes</taxon>
        <taxon>Helotiales</taxon>
        <taxon>Sclerotiniaceae</taxon>
        <taxon>Botrytis</taxon>
    </lineage>
</organism>
<reference evidence="2 3" key="1">
    <citation type="journal article" date="2011" name="PLoS Genet.">
        <title>Genomic analysis of the necrotrophic fungal pathogens Sclerotinia sclerotiorum and Botrytis cinerea.</title>
        <authorList>
            <person name="Amselem J."/>
            <person name="Cuomo C.A."/>
            <person name="van Kan J.A."/>
            <person name="Viaud M."/>
            <person name="Benito E.P."/>
            <person name="Couloux A."/>
            <person name="Coutinho P.M."/>
            <person name="de Vries R.P."/>
            <person name="Dyer P.S."/>
            <person name="Fillinger S."/>
            <person name="Fournier E."/>
            <person name="Gout L."/>
            <person name="Hahn M."/>
            <person name="Kohn L."/>
            <person name="Lapalu N."/>
            <person name="Plummer K.M."/>
            <person name="Pradier J.M."/>
            <person name="Quevillon E."/>
            <person name="Sharon A."/>
            <person name="Simon A."/>
            <person name="ten Have A."/>
            <person name="Tudzynski B."/>
            <person name="Tudzynski P."/>
            <person name="Wincker P."/>
            <person name="Andrew M."/>
            <person name="Anthouard V."/>
            <person name="Beever R.E."/>
            <person name="Beffa R."/>
            <person name="Benoit I."/>
            <person name="Bouzid O."/>
            <person name="Brault B."/>
            <person name="Chen Z."/>
            <person name="Choquer M."/>
            <person name="Collemare J."/>
            <person name="Cotton P."/>
            <person name="Danchin E.G."/>
            <person name="Da Silva C."/>
            <person name="Gautier A."/>
            <person name="Giraud C."/>
            <person name="Giraud T."/>
            <person name="Gonzalez C."/>
            <person name="Grossetete S."/>
            <person name="Guldener U."/>
            <person name="Henrissat B."/>
            <person name="Howlett B.J."/>
            <person name="Kodira C."/>
            <person name="Kretschmer M."/>
            <person name="Lappartient A."/>
            <person name="Leroch M."/>
            <person name="Levis C."/>
            <person name="Mauceli E."/>
            <person name="Neuveglise C."/>
            <person name="Oeser B."/>
            <person name="Pearson M."/>
            <person name="Poulain J."/>
            <person name="Poussereau N."/>
            <person name="Quesneville H."/>
            <person name="Rascle C."/>
            <person name="Schumacher J."/>
            <person name="Segurens B."/>
            <person name="Sexton A."/>
            <person name="Silva E."/>
            <person name="Sirven C."/>
            <person name="Soanes D.M."/>
            <person name="Talbot N.J."/>
            <person name="Templeton M."/>
            <person name="Yandava C."/>
            <person name="Yarden O."/>
            <person name="Zeng Q."/>
            <person name="Rollins J.A."/>
            <person name="Lebrun M.H."/>
            <person name="Dickman M."/>
        </authorList>
    </citation>
    <scope>NUCLEOTIDE SEQUENCE [LARGE SCALE GENOMIC DNA]</scope>
    <source>
        <strain evidence="2 3">B05.10</strain>
    </source>
</reference>
<evidence type="ECO:0008006" key="4">
    <source>
        <dbReference type="Google" id="ProtNLM"/>
    </source>
</evidence>
<evidence type="ECO:0000313" key="3">
    <source>
        <dbReference type="Proteomes" id="UP000001798"/>
    </source>
</evidence>
<accession>A0A384K3Z2</accession>
<dbReference type="OrthoDB" id="3445164at2759"/>
<protein>
    <recommendedName>
        <fullName evidence="4">F-box domain-containing protein</fullName>
    </recommendedName>
</protein>
<dbReference type="OMA" id="FPAHCEL"/>
<feature type="compositionally biased region" description="Low complexity" evidence="1">
    <location>
        <begin position="32"/>
        <end position="44"/>
    </location>
</feature>
<dbReference type="KEGG" id="bfu:BCIN_14g05000"/>
<dbReference type="AlphaFoldDB" id="A0A384K3Z2"/>
<dbReference type="GeneID" id="5426285"/>
<reference evidence="2 3" key="2">
    <citation type="journal article" date="2012" name="Eukaryot. Cell">
        <title>Genome update of Botrytis cinerea strains B05.10 and T4.</title>
        <authorList>
            <person name="Staats M."/>
            <person name="van Kan J.A."/>
        </authorList>
    </citation>
    <scope>NUCLEOTIDE SEQUENCE [LARGE SCALE GENOMIC DNA]</scope>
    <source>
        <strain evidence="2 3">B05.10</strain>
    </source>
</reference>
<feature type="region of interest" description="Disordered" evidence="1">
    <location>
        <begin position="1"/>
        <end position="45"/>
    </location>
</feature>
<dbReference type="Proteomes" id="UP000001798">
    <property type="component" value="Chromosome 14"/>
</dbReference>